<reference evidence="1 2" key="1">
    <citation type="submission" date="2015-01" db="EMBL/GenBank/DDBJ databases">
        <title>Evolution of Trichinella species and genotypes.</title>
        <authorList>
            <person name="Korhonen P.K."/>
            <person name="Edoardo P."/>
            <person name="Giuseppe L.R."/>
            <person name="Gasser R.B."/>
        </authorList>
    </citation>
    <scope>NUCLEOTIDE SEQUENCE [LARGE SCALE GENOMIC DNA]</scope>
    <source>
        <strain evidence="1">ISS141</strain>
    </source>
</reference>
<evidence type="ECO:0000313" key="2">
    <source>
        <dbReference type="Proteomes" id="UP000054815"/>
    </source>
</evidence>
<comment type="caution">
    <text evidence="1">The sequence shown here is derived from an EMBL/GenBank/DDBJ whole genome shotgun (WGS) entry which is preliminary data.</text>
</comment>
<sequence>MNIADGILQCAISAIQTRKAFDLIFSSCCGCEELSETHQSTTNYTKHKARPRMTTSRTTVQKQVQRMEHGKPENVFNTKQIPDRTEQNKKTKKIYKIQTHGEPHIPFLFSCSAPCGPGFASY</sequence>
<protein>
    <submittedName>
        <fullName evidence="1">Uncharacterized protein</fullName>
    </submittedName>
</protein>
<accession>A0A0V0Y3D2</accession>
<evidence type="ECO:0000313" key="1">
    <source>
        <dbReference type="EMBL" id="KRX94948.1"/>
    </source>
</evidence>
<organism evidence="1 2">
    <name type="scientific">Trichinella pseudospiralis</name>
    <name type="common">Parasitic roundworm</name>
    <dbReference type="NCBI Taxonomy" id="6337"/>
    <lineage>
        <taxon>Eukaryota</taxon>
        <taxon>Metazoa</taxon>
        <taxon>Ecdysozoa</taxon>
        <taxon>Nematoda</taxon>
        <taxon>Enoplea</taxon>
        <taxon>Dorylaimia</taxon>
        <taxon>Trichinellida</taxon>
        <taxon>Trichinellidae</taxon>
        <taxon>Trichinella</taxon>
    </lineage>
</organism>
<dbReference type="EMBL" id="JYDU01000064">
    <property type="protein sequence ID" value="KRX94948.1"/>
    <property type="molecule type" value="Genomic_DNA"/>
</dbReference>
<dbReference type="Proteomes" id="UP000054815">
    <property type="component" value="Unassembled WGS sequence"/>
</dbReference>
<proteinExistence type="predicted"/>
<name>A0A0V0Y3D2_TRIPS</name>
<dbReference type="AlphaFoldDB" id="A0A0V0Y3D2"/>
<gene>
    <name evidence="1" type="ORF">T4E_5894</name>
</gene>